<sequence>MADSTPDFEAGALTSYLSEALGETVTDTEEIHDGLNLSVAISTEAADPAYVLRRPNEMRQADSFNDVTREYAVMERLRGSPVPVPEPVLCCEDESVIGDPFLVMEHLDGEPVPLGSDLPERFRNPRARGDVARLLIDALADLHSLDSGEFADVCERRPLGEQLDDVVAQLEEATSVTGRESPVLWEVADWLRSNVPSDSETAVVHGDFRPGNVLFAGAERPAIAGVLDWETAFLGDPLTELGYVLLRWRDDGDPMPSLDDLAARYGDGDAIEELRETNERGLAPFTNRPGSPSRRELVDRYEAATGIAYEHDRFYRAFAAFMLATVWEDIHRHRVEAGEEYNRESHIDHMALIARSIADEEFPL</sequence>
<feature type="domain" description="Aminoglycoside phosphotransferase" evidence="1">
    <location>
        <begin position="35"/>
        <end position="273"/>
    </location>
</feature>
<gene>
    <name evidence="2" type="ORF">ACFQMA_02385</name>
</gene>
<dbReference type="InterPro" id="IPR002575">
    <property type="entry name" value="Aminoglycoside_PTrfase"/>
</dbReference>
<dbReference type="Proteomes" id="UP001596432">
    <property type="component" value="Unassembled WGS sequence"/>
</dbReference>
<reference evidence="2 3" key="1">
    <citation type="journal article" date="2019" name="Int. J. Syst. Evol. Microbiol.">
        <title>The Global Catalogue of Microorganisms (GCM) 10K type strain sequencing project: providing services to taxonomists for standard genome sequencing and annotation.</title>
        <authorList>
            <consortium name="The Broad Institute Genomics Platform"/>
            <consortium name="The Broad Institute Genome Sequencing Center for Infectious Disease"/>
            <person name="Wu L."/>
            <person name="Ma J."/>
        </authorList>
    </citation>
    <scope>NUCLEOTIDE SEQUENCE [LARGE SCALE GENOMIC DNA]</scope>
    <source>
        <strain evidence="2 3">XZYJT29</strain>
    </source>
</reference>
<dbReference type="EMBL" id="JBHTAS010000001">
    <property type="protein sequence ID" value="MFC7138683.1"/>
    <property type="molecule type" value="Genomic_DNA"/>
</dbReference>
<dbReference type="InterPro" id="IPR051678">
    <property type="entry name" value="AGP_Transferase"/>
</dbReference>
<protein>
    <submittedName>
        <fullName evidence="2">Phosphotransferase family protein</fullName>
    </submittedName>
</protein>
<dbReference type="RefSeq" id="WP_274324297.1">
    <property type="nucleotide sequence ID" value="NZ_CP118158.1"/>
</dbReference>
<dbReference type="PANTHER" id="PTHR21310">
    <property type="entry name" value="AMINOGLYCOSIDE PHOSPHOTRANSFERASE-RELATED-RELATED"/>
    <property type="match status" value="1"/>
</dbReference>
<dbReference type="GeneID" id="78818924"/>
<proteinExistence type="predicted"/>
<evidence type="ECO:0000259" key="1">
    <source>
        <dbReference type="Pfam" id="PF01636"/>
    </source>
</evidence>
<dbReference type="Pfam" id="PF01636">
    <property type="entry name" value="APH"/>
    <property type="match status" value="1"/>
</dbReference>
<dbReference type="InterPro" id="IPR011009">
    <property type="entry name" value="Kinase-like_dom_sf"/>
</dbReference>
<evidence type="ECO:0000313" key="3">
    <source>
        <dbReference type="Proteomes" id="UP001596432"/>
    </source>
</evidence>
<dbReference type="PANTHER" id="PTHR21310:SF40">
    <property type="entry name" value="AMINOGLYCOSIDE PHOSPHOTRANSFERASE DOMAIN-CONTAINING PROTEIN-RELATED"/>
    <property type="match status" value="1"/>
</dbReference>
<dbReference type="CDD" id="cd05154">
    <property type="entry name" value="ACAD10_11_N-like"/>
    <property type="match status" value="1"/>
</dbReference>
<dbReference type="Gene3D" id="3.90.1200.10">
    <property type="match status" value="1"/>
</dbReference>
<accession>A0ABD5XUE7</accession>
<name>A0ABD5XUE7_9EURY</name>
<dbReference type="SUPFAM" id="SSF56112">
    <property type="entry name" value="Protein kinase-like (PK-like)"/>
    <property type="match status" value="1"/>
</dbReference>
<dbReference type="InterPro" id="IPR041726">
    <property type="entry name" value="ACAD10_11_N"/>
</dbReference>
<dbReference type="InterPro" id="IPR016259">
    <property type="entry name" value="Hygromycin-B_Kinase"/>
</dbReference>
<dbReference type="AlphaFoldDB" id="A0ABD5XUE7"/>
<evidence type="ECO:0000313" key="2">
    <source>
        <dbReference type="EMBL" id="MFC7138683.1"/>
    </source>
</evidence>
<comment type="caution">
    <text evidence="2">The sequence shown here is derived from an EMBL/GenBank/DDBJ whole genome shotgun (WGS) entry which is preliminary data.</text>
</comment>
<dbReference type="Gene3D" id="3.30.200.20">
    <property type="entry name" value="Phosphorylase Kinase, domain 1"/>
    <property type="match status" value="1"/>
</dbReference>
<organism evidence="2 3">
    <name type="scientific">Halosimplex aquaticum</name>
    <dbReference type="NCBI Taxonomy" id="3026162"/>
    <lineage>
        <taxon>Archaea</taxon>
        <taxon>Methanobacteriati</taxon>
        <taxon>Methanobacteriota</taxon>
        <taxon>Stenosarchaea group</taxon>
        <taxon>Halobacteria</taxon>
        <taxon>Halobacteriales</taxon>
        <taxon>Haloarculaceae</taxon>
        <taxon>Halosimplex</taxon>
    </lineage>
</organism>
<keyword evidence="3" id="KW-1185">Reference proteome</keyword>
<dbReference type="PIRSF" id="PIRSF000707">
    <property type="entry name" value="Hygromycin-B_kinase"/>
    <property type="match status" value="1"/>
</dbReference>